<dbReference type="HOGENOM" id="CLU_3115769_0_0_7"/>
<reference evidence="1 2" key="1">
    <citation type="journal article" date="2014" name="Nature">
        <title>An environmental bacterial taxon with a large and distinct metabolic repertoire.</title>
        <authorList>
            <person name="Wilson M.C."/>
            <person name="Mori T."/>
            <person name="Ruckert C."/>
            <person name="Uria A.R."/>
            <person name="Helf M.J."/>
            <person name="Takada K."/>
            <person name="Gernert C."/>
            <person name="Steffens U.A."/>
            <person name="Heycke N."/>
            <person name="Schmitt S."/>
            <person name="Rinke C."/>
            <person name="Helfrich E.J."/>
            <person name="Brachmann A.O."/>
            <person name="Gurgui C."/>
            <person name="Wakimoto T."/>
            <person name="Kracht M."/>
            <person name="Crusemann M."/>
            <person name="Hentschel U."/>
            <person name="Abe I."/>
            <person name="Matsunaga S."/>
            <person name="Kalinowski J."/>
            <person name="Takeyama H."/>
            <person name="Piel J."/>
        </authorList>
    </citation>
    <scope>NUCLEOTIDE SEQUENCE [LARGE SCALE GENOMIC DNA]</scope>
    <source>
        <strain evidence="2">TSY1</strain>
    </source>
</reference>
<protein>
    <submittedName>
        <fullName evidence="1">Uncharacterized protein</fullName>
    </submittedName>
</protein>
<proteinExistence type="predicted"/>
<gene>
    <name evidence="1" type="ORF">ETSY1_17070</name>
</gene>
<dbReference type="AlphaFoldDB" id="W4LLU3"/>
<evidence type="ECO:0000313" key="1">
    <source>
        <dbReference type="EMBL" id="ETW98869.1"/>
    </source>
</evidence>
<name>W4LLU3_ENTF1</name>
<evidence type="ECO:0000313" key="2">
    <source>
        <dbReference type="Proteomes" id="UP000019141"/>
    </source>
</evidence>
<organism evidence="1 2">
    <name type="scientific">Entotheonella factor</name>
    <dbReference type="NCBI Taxonomy" id="1429438"/>
    <lineage>
        <taxon>Bacteria</taxon>
        <taxon>Pseudomonadati</taxon>
        <taxon>Nitrospinota/Tectimicrobiota group</taxon>
        <taxon>Candidatus Tectimicrobiota</taxon>
        <taxon>Candidatus Entotheonellia</taxon>
        <taxon>Candidatus Entotheonellales</taxon>
        <taxon>Candidatus Entotheonellaceae</taxon>
        <taxon>Candidatus Entotheonella</taxon>
    </lineage>
</organism>
<comment type="caution">
    <text evidence="1">The sequence shown here is derived from an EMBL/GenBank/DDBJ whole genome shotgun (WGS) entry which is preliminary data.</text>
</comment>
<sequence length="50" mass="5734">MLALRVPSSCEARQDTCYFADDIQVQLSYSAYGVSFQRPLTIVRDVRCEM</sequence>
<dbReference type="Proteomes" id="UP000019141">
    <property type="component" value="Unassembled WGS sequence"/>
</dbReference>
<keyword evidence="2" id="KW-1185">Reference proteome</keyword>
<dbReference type="EMBL" id="AZHW01000510">
    <property type="protein sequence ID" value="ETW98869.1"/>
    <property type="molecule type" value="Genomic_DNA"/>
</dbReference>
<accession>W4LLU3</accession>